<evidence type="ECO:0000313" key="3">
    <source>
        <dbReference type="EMBL" id="NKE58380.1"/>
    </source>
</evidence>
<keyword evidence="4" id="KW-1185">Reference proteome</keyword>
<proteinExistence type="inferred from homology"/>
<sequence length="357" mass="38567">MTTVFLAGDVVTGRGVDQILPHPGDPRLWEPVMRDARAYVELAEAVNGPIPRPVDCSWPWGDALAVLNDAAPDARVINLETSITHSAAIDTRKRVHYRMTPENIGCLTAARPDVCSVANNHVLDFGRGGLRDTLDALAVARIKAAGAGHDAHEAGSPAIVPVSTGSVVVFSFADTSSGVPRDWAATGTRPGVALLPDLSPATADAVAARVRQVKRPGDVVIVSVHWGANWGYHVPADQVRFAHRLLDAGVDVLHGHSSHHPRRIEVHHGKLVLYGCGDLINDYEGIPGFDRYRADLRLLCFASVDPGTGELTALRMTPLRARRMRLHHASREEAEHLRGVLGSRVHLVEGNELHLQL</sequence>
<comment type="similarity">
    <text evidence="1">Belongs to the CapA family.</text>
</comment>
<name>A0ABX1FHI3_9PSEU</name>
<dbReference type="Pfam" id="PF09587">
    <property type="entry name" value="PGA_cap"/>
    <property type="match status" value="1"/>
</dbReference>
<dbReference type="EMBL" id="VSRL01000053">
    <property type="protein sequence ID" value="NKE58380.1"/>
    <property type="molecule type" value="Genomic_DNA"/>
</dbReference>
<dbReference type="Gene3D" id="3.60.21.10">
    <property type="match status" value="1"/>
</dbReference>
<dbReference type="CDD" id="cd07381">
    <property type="entry name" value="MPP_CapA"/>
    <property type="match status" value="1"/>
</dbReference>
<dbReference type="PANTHER" id="PTHR33393">
    <property type="entry name" value="POLYGLUTAMINE SYNTHESIS ACCESSORY PROTEIN RV0574C-RELATED"/>
    <property type="match status" value="1"/>
</dbReference>
<organism evidence="3 4">
    <name type="scientific">Lentzea indica</name>
    <dbReference type="NCBI Taxonomy" id="2604800"/>
    <lineage>
        <taxon>Bacteria</taxon>
        <taxon>Bacillati</taxon>
        <taxon>Actinomycetota</taxon>
        <taxon>Actinomycetes</taxon>
        <taxon>Pseudonocardiales</taxon>
        <taxon>Pseudonocardiaceae</taxon>
        <taxon>Lentzea</taxon>
    </lineage>
</organism>
<dbReference type="Proteomes" id="UP001515943">
    <property type="component" value="Unassembled WGS sequence"/>
</dbReference>
<evidence type="ECO:0000259" key="2">
    <source>
        <dbReference type="SMART" id="SM00854"/>
    </source>
</evidence>
<evidence type="ECO:0000313" key="4">
    <source>
        <dbReference type="Proteomes" id="UP001515943"/>
    </source>
</evidence>
<dbReference type="RefSeq" id="WP_167975052.1">
    <property type="nucleotide sequence ID" value="NZ_VSRL01000053.1"/>
</dbReference>
<accession>A0ABX1FHI3</accession>
<evidence type="ECO:0000256" key="1">
    <source>
        <dbReference type="ARBA" id="ARBA00005662"/>
    </source>
</evidence>
<reference evidence="3 4" key="1">
    <citation type="submission" date="2019-08" db="EMBL/GenBank/DDBJ databases">
        <title>Lentzea from Indian Himalayas.</title>
        <authorList>
            <person name="Mandal S."/>
            <person name="Mallick Gupta A."/>
            <person name="Maiti P.K."/>
            <person name="Sarkar J."/>
            <person name="Mandal S."/>
        </authorList>
    </citation>
    <scope>NUCLEOTIDE SEQUENCE [LARGE SCALE GENOMIC DNA]</scope>
    <source>
        <strain evidence="3 4">PSKA42</strain>
    </source>
</reference>
<dbReference type="InterPro" id="IPR029052">
    <property type="entry name" value="Metallo-depent_PP-like"/>
</dbReference>
<gene>
    <name evidence="3" type="ORF">FXN61_16730</name>
</gene>
<dbReference type="InterPro" id="IPR019079">
    <property type="entry name" value="Capsule_synth_CapA"/>
</dbReference>
<dbReference type="SUPFAM" id="SSF56300">
    <property type="entry name" value="Metallo-dependent phosphatases"/>
    <property type="match status" value="1"/>
</dbReference>
<dbReference type="InterPro" id="IPR052169">
    <property type="entry name" value="CW_Biosynth-Accessory"/>
</dbReference>
<feature type="domain" description="Capsule synthesis protein CapA" evidence="2">
    <location>
        <begin position="3"/>
        <end position="283"/>
    </location>
</feature>
<dbReference type="PANTHER" id="PTHR33393:SF11">
    <property type="entry name" value="POLYGLUTAMINE SYNTHESIS ACCESSORY PROTEIN RV0574C-RELATED"/>
    <property type="match status" value="1"/>
</dbReference>
<dbReference type="SMART" id="SM00854">
    <property type="entry name" value="PGA_cap"/>
    <property type="match status" value="1"/>
</dbReference>
<protein>
    <submittedName>
        <fullName evidence="3">CapA family protein</fullName>
    </submittedName>
</protein>
<comment type="caution">
    <text evidence="3">The sequence shown here is derived from an EMBL/GenBank/DDBJ whole genome shotgun (WGS) entry which is preliminary data.</text>
</comment>